<dbReference type="RefSeq" id="WP_170198035.1">
    <property type="nucleotide sequence ID" value="NZ_VFOX01000001.1"/>
</dbReference>
<dbReference type="Gene3D" id="3.40.50.10490">
    <property type="entry name" value="Glucose-6-phosphate isomerase like protein, domain 1"/>
    <property type="match status" value="1"/>
</dbReference>
<dbReference type="PROSITE" id="PS51464">
    <property type="entry name" value="SIS"/>
    <property type="match status" value="1"/>
</dbReference>
<organism evidence="2 3">
    <name type="scientific">Microbacterium saperdae</name>
    <dbReference type="NCBI Taxonomy" id="69368"/>
    <lineage>
        <taxon>Bacteria</taxon>
        <taxon>Bacillati</taxon>
        <taxon>Actinomycetota</taxon>
        <taxon>Actinomycetes</taxon>
        <taxon>Micrococcales</taxon>
        <taxon>Microbacteriaceae</taxon>
        <taxon>Microbacterium</taxon>
    </lineage>
</organism>
<protein>
    <submittedName>
        <fullName evidence="2">SIS domain-containing protein</fullName>
    </submittedName>
</protein>
<dbReference type="PANTHER" id="PTHR30514:SF18">
    <property type="entry name" value="RPIR-FAMILY TRANSCRIPTIONAL REGULATOR"/>
    <property type="match status" value="1"/>
</dbReference>
<dbReference type="GO" id="GO:0003700">
    <property type="term" value="F:DNA-binding transcription factor activity"/>
    <property type="evidence" value="ECO:0007669"/>
    <property type="project" value="InterPro"/>
</dbReference>
<dbReference type="InterPro" id="IPR047640">
    <property type="entry name" value="RpiR-like"/>
</dbReference>
<comment type="caution">
    <text evidence="2">The sequence shown here is derived from an EMBL/GenBank/DDBJ whole genome shotgun (WGS) entry which is preliminary data.</text>
</comment>
<dbReference type="GO" id="GO:0003677">
    <property type="term" value="F:DNA binding"/>
    <property type="evidence" value="ECO:0007669"/>
    <property type="project" value="InterPro"/>
</dbReference>
<dbReference type="EMBL" id="VFOX01000001">
    <property type="protein sequence ID" value="TQL85203.1"/>
    <property type="molecule type" value="Genomic_DNA"/>
</dbReference>
<dbReference type="PANTHER" id="PTHR30514">
    <property type="entry name" value="GLUCOKINASE"/>
    <property type="match status" value="1"/>
</dbReference>
<evidence type="ECO:0000313" key="2">
    <source>
        <dbReference type="EMBL" id="TQL85203.1"/>
    </source>
</evidence>
<evidence type="ECO:0000313" key="3">
    <source>
        <dbReference type="Proteomes" id="UP000317209"/>
    </source>
</evidence>
<dbReference type="Proteomes" id="UP000317209">
    <property type="component" value="Unassembled WGS sequence"/>
</dbReference>
<sequence length="225" mass="24559">MPERASDESAPGRKAQARRSASLLKSRLLKEEQTAFDTALRSFAMNPAFERMSAMIARSRRRFVLGRGDAQEHAMLLGASLKASFSQVFLVAPPGLDHLDLLADVRTGDVLIAICNRPYRRDTVEIGRLYVAAGGTLMLLTDSADSPLSAFASEQIIIEHATRDAQDDATAVVLATRLLARLASASSKGAVRRAQERERLGDLLDLYESDMRWVGRGHKPGDVAP</sequence>
<reference evidence="2 3" key="1">
    <citation type="submission" date="2019-06" db="EMBL/GenBank/DDBJ databases">
        <title>Sequencing the genomes of 1000 actinobacteria strains.</title>
        <authorList>
            <person name="Klenk H.-P."/>
        </authorList>
    </citation>
    <scope>NUCLEOTIDE SEQUENCE [LARGE SCALE GENOMIC DNA]</scope>
    <source>
        <strain evidence="2 3">DSM 20169</strain>
    </source>
</reference>
<accession>A0A543BKA5</accession>
<proteinExistence type="predicted"/>
<dbReference type="InterPro" id="IPR046348">
    <property type="entry name" value="SIS_dom_sf"/>
</dbReference>
<evidence type="ECO:0000259" key="1">
    <source>
        <dbReference type="PROSITE" id="PS51464"/>
    </source>
</evidence>
<dbReference type="GO" id="GO:1901135">
    <property type="term" value="P:carbohydrate derivative metabolic process"/>
    <property type="evidence" value="ECO:0007669"/>
    <property type="project" value="InterPro"/>
</dbReference>
<name>A0A543BKA5_9MICO</name>
<keyword evidence="3" id="KW-1185">Reference proteome</keyword>
<gene>
    <name evidence="2" type="ORF">FB560_0808</name>
</gene>
<feature type="domain" description="SIS" evidence="1">
    <location>
        <begin position="52"/>
        <end position="195"/>
    </location>
</feature>
<dbReference type="Pfam" id="PF01380">
    <property type="entry name" value="SIS"/>
    <property type="match status" value="1"/>
</dbReference>
<dbReference type="GO" id="GO:0097367">
    <property type="term" value="F:carbohydrate derivative binding"/>
    <property type="evidence" value="ECO:0007669"/>
    <property type="project" value="InterPro"/>
</dbReference>
<dbReference type="AlphaFoldDB" id="A0A543BKA5"/>
<dbReference type="InterPro" id="IPR001347">
    <property type="entry name" value="SIS_dom"/>
</dbReference>
<dbReference type="SUPFAM" id="SSF53697">
    <property type="entry name" value="SIS domain"/>
    <property type="match status" value="1"/>
</dbReference>